<evidence type="ECO:0000313" key="1">
    <source>
        <dbReference type="EMBL" id="MSU06666.1"/>
    </source>
</evidence>
<accession>A0A7X2TQN1</accession>
<dbReference type="EMBL" id="VUNN01000015">
    <property type="protein sequence ID" value="MSU06666.1"/>
    <property type="molecule type" value="Genomic_DNA"/>
</dbReference>
<keyword evidence="2" id="KW-1185">Reference proteome</keyword>
<comment type="caution">
    <text evidence="1">The sequence shown here is derived from an EMBL/GenBank/DDBJ whole genome shotgun (WGS) entry which is preliminary data.</text>
</comment>
<proteinExistence type="predicted"/>
<dbReference type="Proteomes" id="UP000460549">
    <property type="component" value="Unassembled WGS sequence"/>
</dbReference>
<organism evidence="1 2">
    <name type="scientific">Bullifex porci</name>
    <dbReference type="NCBI Taxonomy" id="2606638"/>
    <lineage>
        <taxon>Bacteria</taxon>
        <taxon>Pseudomonadati</taxon>
        <taxon>Spirochaetota</taxon>
        <taxon>Spirochaetia</taxon>
        <taxon>Spirochaetales</taxon>
        <taxon>Spirochaetaceae</taxon>
        <taxon>Bullifex</taxon>
    </lineage>
</organism>
<dbReference type="AlphaFoldDB" id="A0A7X2TQN1"/>
<name>A0A7X2TQN1_9SPIO</name>
<gene>
    <name evidence="1" type="ORF">FYJ80_07740</name>
</gene>
<protein>
    <submittedName>
        <fullName evidence="1">Uncharacterized protein</fullName>
    </submittedName>
</protein>
<reference evidence="1 2" key="1">
    <citation type="submission" date="2019-08" db="EMBL/GenBank/DDBJ databases">
        <title>In-depth cultivation of the pig gut microbiome towards novel bacterial diversity and tailored functional studies.</title>
        <authorList>
            <person name="Wylensek D."/>
            <person name="Hitch T.C.A."/>
            <person name="Clavel T."/>
        </authorList>
    </citation>
    <scope>NUCLEOTIDE SEQUENCE [LARGE SCALE GENOMIC DNA]</scope>
    <source>
        <strain evidence="1 2">NM-380-WT-3C1</strain>
    </source>
</reference>
<sequence length="339" mass="39314">MRIKFLMIIVLLLCTKVGAVSISFSKESIRLSSGPIAIDSVEQTFSIKKGNFKAGSISEFELSELIYPDYYIWKDKAERKKTANIKGFGYFDDSYALFLTPDKRFSIGSYVSFKDISLSFLRYQSGERGDELYSYSKNRGGFAGENIILRYSNKYLLFRVMVSLTHFNEISRFYSLGVSYNNIALTVSFGDITYYYKEANPKTLIITSDIRSRDLNISLTYSKGSNPYIGGTYRSFELSSNVRYRYKKLILRSEYKLSFTEKGKYIKDYEYELLLYYFGIKLDNSGSFTYIFKKDWFRFESNLKTFSVAFNLDRDSFSIYLSLSSEFKVKTSVTLNFGP</sequence>
<evidence type="ECO:0000313" key="2">
    <source>
        <dbReference type="Proteomes" id="UP000460549"/>
    </source>
</evidence>